<dbReference type="Pfam" id="PF00072">
    <property type="entry name" value="Response_reg"/>
    <property type="match status" value="1"/>
</dbReference>
<dbReference type="PROSITE" id="PS00041">
    <property type="entry name" value="HTH_ARAC_FAMILY_1"/>
    <property type="match status" value="1"/>
</dbReference>
<dbReference type="RefSeq" id="WP_406763616.1">
    <property type="nucleotide sequence ID" value="NZ_JBJHZY010000001.1"/>
</dbReference>
<accession>A0ABW8TNP8</accession>
<dbReference type="Gene3D" id="1.10.10.60">
    <property type="entry name" value="Homeodomain-like"/>
    <property type="match status" value="2"/>
</dbReference>
<dbReference type="PANTHER" id="PTHR43280:SF2">
    <property type="entry name" value="HTH-TYPE TRANSCRIPTIONAL REGULATOR EXSA"/>
    <property type="match status" value="1"/>
</dbReference>
<evidence type="ECO:0000256" key="3">
    <source>
        <dbReference type="ARBA" id="ARBA00023125"/>
    </source>
</evidence>
<evidence type="ECO:0000256" key="2">
    <source>
        <dbReference type="ARBA" id="ARBA00023015"/>
    </source>
</evidence>
<comment type="caution">
    <text evidence="9">The sequence shown here is derived from an EMBL/GenBank/DDBJ whole genome shotgun (WGS) entry which is preliminary data.</text>
</comment>
<dbReference type="Pfam" id="PF12833">
    <property type="entry name" value="HTH_18"/>
    <property type="match status" value="1"/>
</dbReference>
<dbReference type="SMART" id="SM00448">
    <property type="entry name" value="REC"/>
    <property type="match status" value="1"/>
</dbReference>
<keyword evidence="6" id="KW-0597">Phosphoprotein</keyword>
<evidence type="ECO:0000256" key="5">
    <source>
        <dbReference type="ARBA" id="ARBA00024867"/>
    </source>
</evidence>
<proteinExistence type="predicted"/>
<reference evidence="9 10" key="1">
    <citation type="submission" date="2024-11" db="EMBL/GenBank/DDBJ databases">
        <authorList>
            <person name="Heng Y.C."/>
            <person name="Lim A.C.H."/>
            <person name="Lee J.K.Y."/>
            <person name="Kittelmann S."/>
        </authorList>
    </citation>
    <scope>NUCLEOTIDE SEQUENCE [LARGE SCALE GENOMIC DNA]</scope>
    <source>
        <strain evidence="9 10">WILCCON 0202</strain>
    </source>
</reference>
<organism evidence="9 10">
    <name type="scientific">Candidatus Clostridium radicumherbarum</name>
    <dbReference type="NCBI Taxonomy" id="3381662"/>
    <lineage>
        <taxon>Bacteria</taxon>
        <taxon>Bacillati</taxon>
        <taxon>Bacillota</taxon>
        <taxon>Clostridia</taxon>
        <taxon>Eubacteriales</taxon>
        <taxon>Clostridiaceae</taxon>
        <taxon>Clostridium</taxon>
    </lineage>
</organism>
<dbReference type="InterPro" id="IPR018060">
    <property type="entry name" value="HTH_AraC"/>
</dbReference>
<evidence type="ECO:0000256" key="1">
    <source>
        <dbReference type="ARBA" id="ARBA00018672"/>
    </source>
</evidence>
<evidence type="ECO:0000259" key="8">
    <source>
        <dbReference type="PROSITE" id="PS50110"/>
    </source>
</evidence>
<dbReference type="SUPFAM" id="SSF46689">
    <property type="entry name" value="Homeodomain-like"/>
    <property type="match status" value="2"/>
</dbReference>
<dbReference type="Proteomes" id="UP001623661">
    <property type="component" value="Unassembled WGS sequence"/>
</dbReference>
<dbReference type="SMART" id="SM00342">
    <property type="entry name" value="HTH_ARAC"/>
    <property type="match status" value="1"/>
</dbReference>
<evidence type="ECO:0000313" key="9">
    <source>
        <dbReference type="EMBL" id="MFL0267004.1"/>
    </source>
</evidence>
<dbReference type="EMBL" id="JBJHZY010000001">
    <property type="protein sequence ID" value="MFL0267004.1"/>
    <property type="molecule type" value="Genomic_DNA"/>
</dbReference>
<dbReference type="InterPro" id="IPR018062">
    <property type="entry name" value="HTH_AraC-typ_CS"/>
</dbReference>
<dbReference type="InterPro" id="IPR001789">
    <property type="entry name" value="Sig_transdc_resp-reg_receiver"/>
</dbReference>
<evidence type="ECO:0000256" key="6">
    <source>
        <dbReference type="PROSITE-ProRule" id="PRU00169"/>
    </source>
</evidence>
<feature type="modified residue" description="4-aspartylphosphate" evidence="6">
    <location>
        <position position="71"/>
    </location>
</feature>
<dbReference type="Gene3D" id="3.40.50.2300">
    <property type="match status" value="1"/>
</dbReference>
<protein>
    <recommendedName>
        <fullName evidence="1">Stage 0 sporulation protein A homolog</fullName>
    </recommendedName>
</protein>
<dbReference type="InterPro" id="IPR020449">
    <property type="entry name" value="Tscrpt_reg_AraC-type_HTH"/>
</dbReference>
<gene>
    <name evidence="9" type="ORF">ACJDUH_02725</name>
</gene>
<keyword evidence="2" id="KW-0805">Transcription regulation</keyword>
<comment type="function">
    <text evidence="5">May play the central regulatory role in sporulation. It may be an element of the effector pathway responsible for the activation of sporulation genes in response to nutritional stress. Spo0A may act in concert with spo0H (a sigma factor) to control the expression of some genes that are critical to the sporulation process.</text>
</comment>
<sequence length="533" mass="62188">MITYYYLLKDLIALDNLCKILVVDDEYLLRQGIKHLVDWHKEGFEIVGEASNGKEALILIETLKPHIVITDIVMPVMDGLELVRYIKENYPEIQIVILSGYSDFNYVKGTFKLGVNDYILKPKINPEEVLTLLKNIALSIPNLVIKTDKIELNVSNELSKFASGFDTDLSLITKVFPYDSFIFIGMDTKRIYDKASKNPSNIKLLLSKKSKTFFDKFIFYELDIDKDIFMLLINFEKKSHGELLKAVNDMLLNMSAAYPDIYLTISDIFISLNKIKEIYNDNFKPLLGCKFFLKDKKLISKEEFPINAYKEKFDFKHYSEMLYELNISSAFNYLKQYISNALTHCSLSEFELKTLFQSALYNIISILDELHFDVVEINHSKIEYFQKIDAAKYGLDLLNIFESIEQVIAKIINNKEFSVNDEIINKITQYISNHYNEQLSLKEIADKFHFNYYYLSSYFSSHLAEGFSEYLNKIRVEKAIELLKNEDIPVSEVSYLVGYSDHSYFCKVFKKVKRVTPSKFRKNIMLSKRGNYE</sequence>
<evidence type="ECO:0000256" key="4">
    <source>
        <dbReference type="ARBA" id="ARBA00023163"/>
    </source>
</evidence>
<dbReference type="PROSITE" id="PS50110">
    <property type="entry name" value="RESPONSE_REGULATORY"/>
    <property type="match status" value="1"/>
</dbReference>
<keyword evidence="4" id="KW-0804">Transcription</keyword>
<keyword evidence="10" id="KW-1185">Reference proteome</keyword>
<keyword evidence="3" id="KW-0238">DNA-binding</keyword>
<dbReference type="PROSITE" id="PS01124">
    <property type="entry name" value="HTH_ARAC_FAMILY_2"/>
    <property type="match status" value="1"/>
</dbReference>
<dbReference type="PRINTS" id="PR00032">
    <property type="entry name" value="HTHARAC"/>
</dbReference>
<dbReference type="SUPFAM" id="SSF52172">
    <property type="entry name" value="CheY-like"/>
    <property type="match status" value="1"/>
</dbReference>
<evidence type="ECO:0000259" key="7">
    <source>
        <dbReference type="PROSITE" id="PS01124"/>
    </source>
</evidence>
<evidence type="ECO:0000313" key="10">
    <source>
        <dbReference type="Proteomes" id="UP001623661"/>
    </source>
</evidence>
<dbReference type="PANTHER" id="PTHR43280">
    <property type="entry name" value="ARAC-FAMILY TRANSCRIPTIONAL REGULATOR"/>
    <property type="match status" value="1"/>
</dbReference>
<dbReference type="InterPro" id="IPR009057">
    <property type="entry name" value="Homeodomain-like_sf"/>
</dbReference>
<feature type="domain" description="HTH araC/xylS-type" evidence="7">
    <location>
        <begin position="425"/>
        <end position="523"/>
    </location>
</feature>
<dbReference type="InterPro" id="IPR011006">
    <property type="entry name" value="CheY-like_superfamily"/>
</dbReference>
<name>A0ABW8TNP8_9CLOT</name>
<feature type="domain" description="Response regulatory" evidence="8">
    <location>
        <begin position="19"/>
        <end position="136"/>
    </location>
</feature>
<dbReference type="CDD" id="cd17536">
    <property type="entry name" value="REC_YesN-like"/>
    <property type="match status" value="1"/>
</dbReference>